<name>A0ABS1B9N4_9MICO</name>
<dbReference type="PANTHER" id="PTHR31462:SF5">
    <property type="entry name" value="ENDOSOMAL_LYSOSOMAL PROTON CHANNEL TMEM175"/>
    <property type="match status" value="1"/>
</dbReference>
<gene>
    <name evidence="14" type="ORF">I8D64_07875</name>
</gene>
<evidence type="ECO:0000256" key="4">
    <source>
        <dbReference type="ARBA" id="ARBA00022538"/>
    </source>
</evidence>
<evidence type="ECO:0000256" key="7">
    <source>
        <dbReference type="ARBA" id="ARBA00022958"/>
    </source>
</evidence>
<protein>
    <submittedName>
        <fullName evidence="14">DUF1211 domain-containing protein</fullName>
    </submittedName>
</protein>
<organism evidence="14 15">
    <name type="scientific">Brachybacterium halotolerans</name>
    <dbReference type="NCBI Taxonomy" id="2795215"/>
    <lineage>
        <taxon>Bacteria</taxon>
        <taxon>Bacillati</taxon>
        <taxon>Actinomycetota</taxon>
        <taxon>Actinomycetes</taxon>
        <taxon>Micrococcales</taxon>
        <taxon>Dermabacteraceae</taxon>
        <taxon>Brachybacterium</taxon>
    </lineage>
</organism>
<accession>A0ABS1B9N4</accession>
<keyword evidence="8 13" id="KW-1133">Transmembrane helix</keyword>
<feature type="transmembrane region" description="Helical" evidence="13">
    <location>
        <begin position="166"/>
        <end position="186"/>
    </location>
</feature>
<keyword evidence="7" id="KW-0630">Potassium</keyword>
<evidence type="ECO:0000313" key="14">
    <source>
        <dbReference type="EMBL" id="MBK0331319.1"/>
    </source>
</evidence>
<evidence type="ECO:0000256" key="6">
    <source>
        <dbReference type="ARBA" id="ARBA00022826"/>
    </source>
</evidence>
<keyword evidence="10 13" id="KW-0472">Membrane</keyword>
<feature type="transmembrane region" description="Helical" evidence="13">
    <location>
        <begin position="24"/>
        <end position="42"/>
    </location>
</feature>
<sequence>MSDGAVEREESRTRGQFSAERTKAYVDAVVAIAMTLLILPLMESVAEAAGKELSASEWLGEHWSQIISFVLSFFIIALFWIRHHQLFADVEAVSNTLLWITVLWMLTIVWIPVSTAMTGQLETGRVVEALYIGSMIATCLCMIVTRRYLRRHPELHEVEPESMRRGMLVDLSMGILYAVALVLAMIVPQVGYFGLFVLLFVRTLANVLERSPIAR</sequence>
<evidence type="ECO:0000256" key="9">
    <source>
        <dbReference type="ARBA" id="ARBA00023065"/>
    </source>
</evidence>
<dbReference type="RefSeq" id="WP_200501943.1">
    <property type="nucleotide sequence ID" value="NZ_JAEDAJ010000003.1"/>
</dbReference>
<keyword evidence="15" id="KW-1185">Reference proteome</keyword>
<dbReference type="EMBL" id="JAEDAJ010000003">
    <property type="protein sequence ID" value="MBK0331319.1"/>
    <property type="molecule type" value="Genomic_DNA"/>
</dbReference>
<keyword evidence="6" id="KW-0631">Potassium channel</keyword>
<keyword evidence="11" id="KW-0407">Ion channel</keyword>
<feature type="transmembrane region" description="Helical" evidence="13">
    <location>
        <begin position="93"/>
        <end position="113"/>
    </location>
</feature>
<comment type="catalytic activity">
    <reaction evidence="12">
        <text>K(+)(in) = K(+)(out)</text>
        <dbReference type="Rhea" id="RHEA:29463"/>
        <dbReference type="ChEBI" id="CHEBI:29103"/>
    </reaction>
</comment>
<evidence type="ECO:0000313" key="15">
    <source>
        <dbReference type="Proteomes" id="UP000612352"/>
    </source>
</evidence>
<comment type="similarity">
    <text evidence="2">Belongs to the TMEM175 family.</text>
</comment>
<reference evidence="14 15" key="1">
    <citation type="submission" date="2020-12" db="EMBL/GenBank/DDBJ databases">
        <title>Brachybacterium sp. MASK1Z-5, whole genome shotgun sequence.</title>
        <authorList>
            <person name="Tuo L."/>
        </authorList>
    </citation>
    <scope>NUCLEOTIDE SEQUENCE [LARGE SCALE GENOMIC DNA]</scope>
    <source>
        <strain evidence="14 15">MASK1Z-5</strain>
    </source>
</reference>
<evidence type="ECO:0000256" key="5">
    <source>
        <dbReference type="ARBA" id="ARBA00022692"/>
    </source>
</evidence>
<evidence type="ECO:0000256" key="2">
    <source>
        <dbReference type="ARBA" id="ARBA00006920"/>
    </source>
</evidence>
<evidence type="ECO:0000256" key="13">
    <source>
        <dbReference type="SAM" id="Phobius"/>
    </source>
</evidence>
<feature type="transmembrane region" description="Helical" evidence="13">
    <location>
        <begin position="125"/>
        <end position="145"/>
    </location>
</feature>
<feature type="transmembrane region" description="Helical" evidence="13">
    <location>
        <begin position="62"/>
        <end position="81"/>
    </location>
</feature>
<evidence type="ECO:0000256" key="11">
    <source>
        <dbReference type="ARBA" id="ARBA00023303"/>
    </source>
</evidence>
<dbReference type="Pfam" id="PF06736">
    <property type="entry name" value="TMEM175"/>
    <property type="match status" value="1"/>
</dbReference>
<comment type="caution">
    <text evidence="14">The sequence shown here is derived from an EMBL/GenBank/DDBJ whole genome shotgun (WGS) entry which is preliminary data.</text>
</comment>
<keyword evidence="4" id="KW-0633">Potassium transport</keyword>
<comment type="subcellular location">
    <subcellularLocation>
        <location evidence="1">Membrane</location>
        <topology evidence="1">Multi-pass membrane protein</topology>
    </subcellularLocation>
</comment>
<evidence type="ECO:0000256" key="10">
    <source>
        <dbReference type="ARBA" id="ARBA00023136"/>
    </source>
</evidence>
<dbReference type="InterPro" id="IPR010617">
    <property type="entry name" value="TMEM175-like"/>
</dbReference>
<evidence type="ECO:0000256" key="12">
    <source>
        <dbReference type="ARBA" id="ARBA00034430"/>
    </source>
</evidence>
<dbReference type="PANTHER" id="PTHR31462">
    <property type="entry name" value="ENDOSOMAL/LYSOSOMAL POTASSIUM CHANNEL TMEM175"/>
    <property type="match status" value="1"/>
</dbReference>
<keyword evidence="3" id="KW-0813">Transport</keyword>
<evidence type="ECO:0000256" key="8">
    <source>
        <dbReference type="ARBA" id="ARBA00022989"/>
    </source>
</evidence>
<keyword evidence="5 13" id="KW-0812">Transmembrane</keyword>
<evidence type="ECO:0000256" key="3">
    <source>
        <dbReference type="ARBA" id="ARBA00022448"/>
    </source>
</evidence>
<keyword evidence="9" id="KW-0406">Ion transport</keyword>
<dbReference type="Proteomes" id="UP000612352">
    <property type="component" value="Unassembled WGS sequence"/>
</dbReference>
<evidence type="ECO:0000256" key="1">
    <source>
        <dbReference type="ARBA" id="ARBA00004141"/>
    </source>
</evidence>
<proteinExistence type="inferred from homology"/>